<proteinExistence type="predicted"/>
<dbReference type="Proteomes" id="UP000247932">
    <property type="component" value="Unassembled WGS sequence"/>
</dbReference>
<evidence type="ECO:0000256" key="1">
    <source>
        <dbReference type="SAM" id="MobiDB-lite"/>
    </source>
</evidence>
<dbReference type="EMBL" id="QGLR01000014">
    <property type="protein sequence ID" value="PXZ05001.1"/>
    <property type="molecule type" value="Genomic_DNA"/>
</dbReference>
<dbReference type="Gene3D" id="2.30.110.50">
    <property type="match status" value="1"/>
</dbReference>
<protein>
    <submittedName>
        <fullName evidence="2">Uncharacterized protein</fullName>
    </submittedName>
</protein>
<reference evidence="2 3" key="1">
    <citation type="submission" date="2018-05" db="EMBL/GenBank/DDBJ databases">
        <title>Reference genomes for bee gut microbiota database.</title>
        <authorList>
            <person name="Ellegaard K.M."/>
        </authorList>
    </citation>
    <scope>NUCLEOTIDE SEQUENCE [LARGE SCALE GENOMIC DNA]</scope>
    <source>
        <strain evidence="2 3">ESL0182</strain>
    </source>
</reference>
<dbReference type="AlphaFoldDB" id="A0A2V4E1E1"/>
<accession>A0A2V4E1E1</accession>
<evidence type="ECO:0000313" key="2">
    <source>
        <dbReference type="EMBL" id="PXZ05001.1"/>
    </source>
</evidence>
<comment type="caution">
    <text evidence="2">The sequence shown here is derived from an EMBL/GenBank/DDBJ whole genome shotgun (WGS) entry which is preliminary data.</text>
</comment>
<evidence type="ECO:0000313" key="3">
    <source>
        <dbReference type="Proteomes" id="UP000247932"/>
    </source>
</evidence>
<name>A0A2V4E1E1_9GAMM</name>
<organism evidence="2 3">
    <name type="scientific">Gilliamella apicola</name>
    <dbReference type="NCBI Taxonomy" id="1196095"/>
    <lineage>
        <taxon>Bacteria</taxon>
        <taxon>Pseudomonadati</taxon>
        <taxon>Pseudomonadota</taxon>
        <taxon>Gammaproteobacteria</taxon>
        <taxon>Orbales</taxon>
        <taxon>Orbaceae</taxon>
        <taxon>Gilliamella</taxon>
    </lineage>
</organism>
<feature type="region of interest" description="Disordered" evidence="1">
    <location>
        <begin position="1"/>
        <end position="23"/>
    </location>
</feature>
<sequence length="204" mass="23451">MENAGNTLVASHPSNHYHSTIDGQPTTTTLSVLSHSGREDLNQPWRYEINFTYTDKQITVDAILCQSDRLTLQTLHIAQQLTKIGAEDNIQLYAPGGITHGAQSFPFTSPKQMQPALYSFKFTENFNYWRWDNDSYRETNCHTLLFIILASGSLADPQYIGENLNMYFLRYKKSLDKNINRGRERKGNRKKRIENLAMLSKKAK</sequence>
<keyword evidence="3" id="KW-1185">Reference proteome</keyword>
<gene>
    <name evidence="2" type="ORF">DKK70_12795</name>
</gene>